<dbReference type="InterPro" id="IPR000172">
    <property type="entry name" value="GMC_OxRdtase_N"/>
</dbReference>
<feature type="disulfide bond" evidence="4">
    <location>
        <begin position="406"/>
        <end position="460"/>
    </location>
</feature>
<gene>
    <name evidence="6" type="ORF">AQUCO_00200625v1</name>
</gene>
<accession>A0A2G5F404</accession>
<evidence type="ECO:0000256" key="3">
    <source>
        <dbReference type="PIRSR" id="PIRSR000137-2"/>
    </source>
</evidence>
<dbReference type="InParanoid" id="A0A2G5F404"/>
<dbReference type="InterPro" id="IPR051871">
    <property type="entry name" value="GMC_Oxidoreductase-Related"/>
</dbReference>
<dbReference type="GO" id="GO:0050660">
    <property type="term" value="F:flavin adenine dinucleotide binding"/>
    <property type="evidence" value="ECO:0007669"/>
    <property type="project" value="InterPro"/>
</dbReference>
<feature type="binding site" evidence="3">
    <location>
        <position position="224"/>
    </location>
    <ligand>
        <name>FAD</name>
        <dbReference type="ChEBI" id="CHEBI:57692"/>
    </ligand>
</feature>
<dbReference type="PANTHER" id="PTHR45968:SF19">
    <property type="entry name" value="GLUCOSE-METHANOL-CHOLINE (GMC) OXIDOREDUCTASE FAMILY PROTEIN"/>
    <property type="match status" value="1"/>
</dbReference>
<evidence type="ECO:0000313" key="6">
    <source>
        <dbReference type="EMBL" id="PIA62724.1"/>
    </source>
</evidence>
<keyword evidence="7" id="KW-1185">Reference proteome</keyword>
<dbReference type="InterPro" id="IPR012132">
    <property type="entry name" value="GMC_OxRdtase"/>
</dbReference>
<evidence type="ECO:0000256" key="4">
    <source>
        <dbReference type="PIRSR" id="PIRSR000137-3"/>
    </source>
</evidence>
<feature type="binding site" evidence="3">
    <location>
        <position position="110"/>
    </location>
    <ligand>
        <name>FAD</name>
        <dbReference type="ChEBI" id="CHEBI:57692"/>
    </ligand>
</feature>
<keyword evidence="4" id="KW-1015">Disulfide bond</keyword>
<dbReference type="Pfam" id="PF00732">
    <property type="entry name" value="GMC_oxred_N"/>
    <property type="match status" value="1"/>
</dbReference>
<dbReference type="OrthoDB" id="1913874at2759"/>
<dbReference type="PROSITE" id="PS00624">
    <property type="entry name" value="GMC_OXRED_2"/>
    <property type="match status" value="1"/>
</dbReference>
<evidence type="ECO:0000259" key="5">
    <source>
        <dbReference type="PROSITE" id="PS00624"/>
    </source>
</evidence>
<dbReference type="SUPFAM" id="SSF54373">
    <property type="entry name" value="FAD-linked reductases, C-terminal domain"/>
    <property type="match status" value="1"/>
</dbReference>
<feature type="binding site" evidence="3">
    <location>
        <position position="467"/>
    </location>
    <ligand>
        <name>substrate</name>
    </ligand>
</feature>
<sequence>MSLESSSLLSASSMSQDHGVLNIISNVEEIQGKSFDYIVVGGGTSGCPLAATLSERFTVLLVERGGSPFEDPLIMEKKNFCKPLFQSNELTSTAQIVISEEGVVNFRGRVLGGSTTINGGVYSRTSEEHIEKAGWDRKLVKEAYAWVESKMVFEPKTLSPFQKNAKDIFVEAELLPFNGFCLEHVEGTKITGTLFDENEKRHCSAHLLEAGDRNKLTVLLNATVKNIIFSQGNGKPRAHGIKFINSYDNNVDDSYEVYLNQPIIDSDSWGDIILSAGAMGSPQILMLSGIGPPGHLDKFNITPLINAPQVGQDISDNPSICFALDPMDVPNLTTEPSQVVAITKNAKFLIQIGGIRGTNTKQGRTIQAKLSHPRSKGKLELKTTNPRQNPSLKFNYLLEKTDLDECVEMVHEIQRVVRSMDLCVGTNYSEKVAKTIADRLEQDNFVTEGTSTEEQLRHFCKIYRTSYLHSNGGCRVGSVVDKDYKVYGVEGLRVLDASTLNDLMGTSPMGTLLMLGRYVGIQMLRERGVE</sequence>
<keyword evidence="3" id="KW-0285">Flavoprotein</keyword>
<dbReference type="STRING" id="218851.A0A2G5F404"/>
<dbReference type="Gene3D" id="3.30.410.40">
    <property type="match status" value="1"/>
</dbReference>
<feature type="binding site" evidence="3">
    <location>
        <begin position="44"/>
        <end position="45"/>
    </location>
    <ligand>
        <name>FAD</name>
        <dbReference type="ChEBI" id="CHEBI:57692"/>
    </ligand>
</feature>
<evidence type="ECO:0000256" key="1">
    <source>
        <dbReference type="ARBA" id="ARBA00010790"/>
    </source>
</evidence>
<evidence type="ECO:0000256" key="2">
    <source>
        <dbReference type="ARBA" id="ARBA00022729"/>
    </source>
</evidence>
<evidence type="ECO:0000313" key="7">
    <source>
        <dbReference type="Proteomes" id="UP000230069"/>
    </source>
</evidence>
<organism evidence="6 7">
    <name type="scientific">Aquilegia coerulea</name>
    <name type="common">Rocky mountain columbine</name>
    <dbReference type="NCBI Taxonomy" id="218851"/>
    <lineage>
        <taxon>Eukaryota</taxon>
        <taxon>Viridiplantae</taxon>
        <taxon>Streptophyta</taxon>
        <taxon>Embryophyta</taxon>
        <taxon>Tracheophyta</taxon>
        <taxon>Spermatophyta</taxon>
        <taxon>Magnoliopsida</taxon>
        <taxon>Ranunculales</taxon>
        <taxon>Ranunculaceae</taxon>
        <taxon>Thalictroideae</taxon>
        <taxon>Aquilegia</taxon>
    </lineage>
</organism>
<reference evidence="6 7" key="1">
    <citation type="submission" date="2017-09" db="EMBL/GenBank/DDBJ databases">
        <title>WGS assembly of Aquilegia coerulea Goldsmith.</title>
        <authorList>
            <person name="Hodges S."/>
            <person name="Kramer E."/>
            <person name="Nordborg M."/>
            <person name="Tomkins J."/>
            <person name="Borevitz J."/>
            <person name="Derieg N."/>
            <person name="Yan J."/>
            <person name="Mihaltcheva S."/>
            <person name="Hayes R.D."/>
            <person name="Rokhsar D."/>
        </authorList>
    </citation>
    <scope>NUCLEOTIDE SEQUENCE [LARGE SCALE GENOMIC DNA]</scope>
    <source>
        <strain evidence="7">cv. Goldsmith</strain>
    </source>
</reference>
<keyword evidence="2" id="KW-0732">Signal</keyword>
<name>A0A2G5F404_AQUCA</name>
<dbReference type="InterPro" id="IPR007867">
    <property type="entry name" value="GMC_OxRtase_C"/>
</dbReference>
<protein>
    <recommendedName>
        <fullName evidence="5">Glucose-methanol-choline oxidoreductase N-terminal domain-containing protein</fullName>
    </recommendedName>
</protein>
<proteinExistence type="inferred from homology"/>
<dbReference type="PANTHER" id="PTHR45968">
    <property type="entry name" value="OSJNBA0019K04.7 PROTEIN"/>
    <property type="match status" value="1"/>
</dbReference>
<dbReference type="Gene3D" id="3.50.50.60">
    <property type="entry name" value="FAD/NAD(P)-binding domain"/>
    <property type="match status" value="1"/>
</dbReference>
<keyword evidence="3" id="KW-0274">FAD</keyword>
<dbReference type="EMBL" id="KZ305019">
    <property type="protein sequence ID" value="PIA62724.1"/>
    <property type="molecule type" value="Genomic_DNA"/>
</dbReference>
<dbReference type="PIRSF" id="PIRSF000137">
    <property type="entry name" value="Alcohol_oxidase"/>
    <property type="match status" value="1"/>
</dbReference>
<dbReference type="GO" id="GO:0016614">
    <property type="term" value="F:oxidoreductase activity, acting on CH-OH group of donors"/>
    <property type="evidence" value="ECO:0007669"/>
    <property type="project" value="InterPro"/>
</dbReference>
<comment type="cofactor">
    <cofactor evidence="3">
        <name>FAD</name>
        <dbReference type="ChEBI" id="CHEBI:57692"/>
    </cofactor>
</comment>
<dbReference type="Proteomes" id="UP000230069">
    <property type="component" value="Unassembled WGS sequence"/>
</dbReference>
<feature type="binding site" evidence="3">
    <location>
        <begin position="118"/>
        <end position="121"/>
    </location>
    <ligand>
        <name>FAD</name>
        <dbReference type="ChEBI" id="CHEBI:57692"/>
    </ligand>
</feature>
<dbReference type="Pfam" id="PF05199">
    <property type="entry name" value="GMC_oxred_C"/>
    <property type="match status" value="1"/>
</dbReference>
<feature type="domain" description="Glucose-methanol-choline oxidoreductase N-terminal" evidence="5">
    <location>
        <begin position="277"/>
        <end position="291"/>
    </location>
</feature>
<dbReference type="SUPFAM" id="SSF51905">
    <property type="entry name" value="FAD/NAD(P)-binding domain"/>
    <property type="match status" value="1"/>
</dbReference>
<dbReference type="AlphaFoldDB" id="A0A2G5F404"/>
<comment type="similarity">
    <text evidence="1">Belongs to the GMC oxidoreductase family.</text>
</comment>
<dbReference type="InterPro" id="IPR036188">
    <property type="entry name" value="FAD/NAD-bd_sf"/>
</dbReference>